<gene>
    <name evidence="3" type="ORF">OE229_05175</name>
</gene>
<reference evidence="3" key="1">
    <citation type="submission" date="2022-09" db="EMBL/GenBank/DDBJ databases">
        <title>Taxonomy of Curtobacterium flaccumfaciens.</title>
        <authorList>
            <person name="Osdaghi E."/>
            <person name="Taghavi S.M."/>
            <person name="Hamidizade M."/>
            <person name="Abachi H."/>
            <person name="Fazliarab A."/>
            <person name="Baeyen S."/>
            <person name="Portier P."/>
            <person name="Van Vaerenbergh J."/>
            <person name="Jacques M.-A."/>
        </authorList>
    </citation>
    <scope>NUCLEOTIDE SEQUENCE</scope>
    <source>
        <strain evidence="3">AGQB46</strain>
    </source>
</reference>
<evidence type="ECO:0000313" key="4">
    <source>
        <dbReference type="Proteomes" id="UP001062223"/>
    </source>
</evidence>
<feature type="chain" id="PRO_5040438309" description="Bacterial Ig domain-containing protein" evidence="2">
    <location>
        <begin position="32"/>
        <end position="641"/>
    </location>
</feature>
<feature type="region of interest" description="Disordered" evidence="1">
    <location>
        <begin position="368"/>
        <end position="394"/>
    </location>
</feature>
<organism evidence="3 4">
    <name type="scientific">Curtobacterium poinsettiae</name>
    <dbReference type="NCBI Taxonomy" id="159612"/>
    <lineage>
        <taxon>Bacteria</taxon>
        <taxon>Bacillati</taxon>
        <taxon>Actinomycetota</taxon>
        <taxon>Actinomycetes</taxon>
        <taxon>Micrococcales</taxon>
        <taxon>Microbacteriaceae</taxon>
        <taxon>Curtobacterium</taxon>
    </lineage>
</organism>
<dbReference type="InterPro" id="IPR013783">
    <property type="entry name" value="Ig-like_fold"/>
</dbReference>
<dbReference type="Gene3D" id="2.60.40.10">
    <property type="entry name" value="Immunoglobulins"/>
    <property type="match status" value="2"/>
</dbReference>
<evidence type="ECO:0008006" key="5">
    <source>
        <dbReference type="Google" id="ProtNLM"/>
    </source>
</evidence>
<evidence type="ECO:0000256" key="1">
    <source>
        <dbReference type="SAM" id="MobiDB-lite"/>
    </source>
</evidence>
<sequence length="641" mass="66385">MTRTPRSITAVGAAGLTALTIAAAGLTPAQAASTHETVPTLVGPLVTETSAFAGDPTTPTFGSPTVVAAGQELPANRTRTLEAARAAAVRWVIPAPGAVTTVRPVSAPELCLTAGTASITSSSPVTLETCEPGDAKQRFRTAANSGSNNPVGTGLQSTYNRGFLGLFNTDGVMRLQSQNVADRVPTIEDFVPSFSASVASVDVLSRSAQLSGTGTPSATVLIDGRNPQRIDADGRWSARVTNLPLGTSTLALEQYEGTERTATADLDVTVTAAPLTMETTIEPDERTEPATAFGTAQPGAEVRLFGPTGAQLGTSATADPDDGSWSITIPAPGTGGVLRVTGAQFIDGARDTEHEVERDVDYGAAVSISTPEDGDAHRGGPVSMSGGGEPGSSVEVLDVSGDEDRVVGRSDEGVLPSGRWFVETDDLDRAEHVLRVVQQSKGANTTVAEVTINPGATGRLTPARLSGPETVIPGVSNRFSGTGEPGASYRVLNASGTQIVPGTRTVDEDGNWSFDRVVTAGAIKFEFVIEQTKDDQGPETSDLFSIDANEGLDPIIVDTRAVDPGEVNTFQGSGPAGATMRVLNASGTQIVPGTVAVSEDGDWSFQRAVSRGATKFEFKLEVSVSDVQYTSSLYTVYANTR</sequence>
<dbReference type="EMBL" id="CP106879">
    <property type="protein sequence ID" value="UYC81857.1"/>
    <property type="molecule type" value="Genomic_DNA"/>
</dbReference>
<dbReference type="AlphaFoldDB" id="A0A9Q9PAL7"/>
<proteinExistence type="predicted"/>
<evidence type="ECO:0000256" key="2">
    <source>
        <dbReference type="SAM" id="SignalP"/>
    </source>
</evidence>
<name>A0A9Q9PAL7_9MICO</name>
<dbReference type="RefSeq" id="WP_262136800.1">
    <property type="nucleotide sequence ID" value="NZ_CP106879.1"/>
</dbReference>
<dbReference type="KEGG" id="cpoi:OE229_05175"/>
<evidence type="ECO:0000313" key="3">
    <source>
        <dbReference type="EMBL" id="UYC81857.1"/>
    </source>
</evidence>
<dbReference type="Proteomes" id="UP001062223">
    <property type="component" value="Chromosome"/>
</dbReference>
<dbReference type="GO" id="GO:0005975">
    <property type="term" value="P:carbohydrate metabolic process"/>
    <property type="evidence" value="ECO:0007669"/>
    <property type="project" value="UniProtKB-ARBA"/>
</dbReference>
<keyword evidence="2" id="KW-0732">Signal</keyword>
<feature type="signal peptide" evidence="2">
    <location>
        <begin position="1"/>
        <end position="31"/>
    </location>
</feature>
<accession>A0A9Q9PAL7</accession>
<protein>
    <recommendedName>
        <fullName evidence="5">Bacterial Ig domain-containing protein</fullName>
    </recommendedName>
</protein>